<sequence length="90" mass="10717">MAHTVFCVRYKKEMEGLDEPPFDSEFGQKIYKNVSKVAWDEWLNRQKMLLNEYRLQPWTPQAQQFLVEQMEQFFFGEGSALPAEYVPPSH</sequence>
<dbReference type="GO" id="GO:0005829">
    <property type="term" value="C:cytosol"/>
    <property type="evidence" value="ECO:0007669"/>
    <property type="project" value="TreeGrafter"/>
</dbReference>
<evidence type="ECO:0000256" key="1">
    <source>
        <dbReference type="ARBA" id="ARBA00023004"/>
    </source>
</evidence>
<dbReference type="Pfam" id="PF04362">
    <property type="entry name" value="Iron_traffic"/>
    <property type="match status" value="1"/>
</dbReference>
<gene>
    <name evidence="3" type="ORF">SBA5_820012</name>
</gene>
<evidence type="ECO:0000313" key="3">
    <source>
        <dbReference type="EMBL" id="SPE30993.1"/>
    </source>
</evidence>
<dbReference type="PIRSF" id="PIRSF029827">
    <property type="entry name" value="Fe_traffic_YggX"/>
    <property type="match status" value="1"/>
</dbReference>
<dbReference type="InterPro" id="IPR007457">
    <property type="entry name" value="Fe_traffick_prot_YggX"/>
</dbReference>
<protein>
    <recommendedName>
        <fullName evidence="2">Probable Fe(2+)-trafficking protein</fullName>
    </recommendedName>
</protein>
<dbReference type="Proteomes" id="UP000239735">
    <property type="component" value="Unassembled WGS sequence"/>
</dbReference>
<proteinExistence type="inferred from homology"/>
<comment type="function">
    <text evidence="2">Could be a mediator in iron transactions between iron acquisition and iron-requiring processes, such as synthesis and/or repair of Fe-S clusters in biosynthetic enzymes.</text>
</comment>
<dbReference type="HAMAP" id="MF_00686">
    <property type="entry name" value="Fe_traffic_YggX"/>
    <property type="match status" value="1"/>
</dbReference>
<dbReference type="PANTHER" id="PTHR36965:SF1">
    <property type="entry name" value="FE(2+)-TRAFFICKING PROTEIN-RELATED"/>
    <property type="match status" value="1"/>
</dbReference>
<dbReference type="InterPro" id="IPR036766">
    <property type="entry name" value="Fe_traffick_prot_YggX_sf"/>
</dbReference>
<reference evidence="4" key="1">
    <citation type="submission" date="2018-02" db="EMBL/GenBank/DDBJ databases">
        <authorList>
            <person name="Hausmann B."/>
        </authorList>
    </citation>
    <scope>NUCLEOTIDE SEQUENCE [LARGE SCALE GENOMIC DNA]</scope>
    <source>
        <strain evidence="4">Peat soil MAG SbA5</strain>
    </source>
</reference>
<dbReference type="EMBL" id="OKRB01000144">
    <property type="protein sequence ID" value="SPE30993.1"/>
    <property type="molecule type" value="Genomic_DNA"/>
</dbReference>
<dbReference type="NCBIfam" id="NF003817">
    <property type="entry name" value="PRK05408.1"/>
    <property type="match status" value="1"/>
</dbReference>
<evidence type="ECO:0000256" key="2">
    <source>
        <dbReference type="HAMAP-Rule" id="MF_00686"/>
    </source>
</evidence>
<dbReference type="AlphaFoldDB" id="A0A2N9M682"/>
<name>A0A2N9M682_9BACT</name>
<accession>A0A2N9M682</accession>
<comment type="similarity">
    <text evidence="2">Belongs to the Fe(2+)-trafficking protein family.</text>
</comment>
<dbReference type="OrthoDB" id="9804318at2"/>
<dbReference type="GO" id="GO:0034599">
    <property type="term" value="P:cellular response to oxidative stress"/>
    <property type="evidence" value="ECO:0007669"/>
    <property type="project" value="TreeGrafter"/>
</dbReference>
<evidence type="ECO:0000313" key="4">
    <source>
        <dbReference type="Proteomes" id="UP000239735"/>
    </source>
</evidence>
<dbReference type="SUPFAM" id="SSF111148">
    <property type="entry name" value="YggX-like"/>
    <property type="match status" value="1"/>
</dbReference>
<dbReference type="Gene3D" id="1.10.3880.10">
    <property type="entry name" value="Fe(II) trafficking protein YggX"/>
    <property type="match status" value="1"/>
</dbReference>
<dbReference type="GO" id="GO:0005506">
    <property type="term" value="F:iron ion binding"/>
    <property type="evidence" value="ECO:0007669"/>
    <property type="project" value="UniProtKB-UniRule"/>
</dbReference>
<keyword evidence="1 2" id="KW-0408">Iron</keyword>
<dbReference type="PANTHER" id="PTHR36965">
    <property type="entry name" value="FE(2+)-TRAFFICKING PROTEIN-RELATED"/>
    <property type="match status" value="1"/>
</dbReference>
<organism evidence="3 4">
    <name type="scientific">Candidatus Sulfuritelmatomonas gaucii</name>
    <dbReference type="NCBI Taxonomy" id="2043161"/>
    <lineage>
        <taxon>Bacteria</taxon>
        <taxon>Pseudomonadati</taxon>
        <taxon>Acidobacteriota</taxon>
        <taxon>Terriglobia</taxon>
        <taxon>Terriglobales</taxon>
        <taxon>Acidobacteriaceae</taxon>
        <taxon>Candidatus Sulfuritelmatomonas</taxon>
    </lineage>
</organism>